<feature type="region of interest" description="Disordered" evidence="1">
    <location>
        <begin position="205"/>
        <end position="247"/>
    </location>
</feature>
<feature type="compositionally biased region" description="Polar residues" evidence="1">
    <location>
        <begin position="496"/>
        <end position="510"/>
    </location>
</feature>
<evidence type="ECO:0000313" key="4">
    <source>
        <dbReference type="WBParaSite" id="PgR007_g211_t07"/>
    </source>
</evidence>
<keyword evidence="2" id="KW-0812">Transmembrane</keyword>
<keyword evidence="2" id="KW-1133">Transmembrane helix</keyword>
<proteinExistence type="predicted"/>
<organism evidence="3 4">
    <name type="scientific">Parascaris univalens</name>
    <name type="common">Nematode worm</name>
    <dbReference type="NCBI Taxonomy" id="6257"/>
    <lineage>
        <taxon>Eukaryota</taxon>
        <taxon>Metazoa</taxon>
        <taxon>Ecdysozoa</taxon>
        <taxon>Nematoda</taxon>
        <taxon>Chromadorea</taxon>
        <taxon>Rhabditida</taxon>
        <taxon>Spirurina</taxon>
        <taxon>Ascaridomorpha</taxon>
        <taxon>Ascaridoidea</taxon>
        <taxon>Ascarididae</taxon>
        <taxon>Parascaris</taxon>
    </lineage>
</organism>
<keyword evidence="3" id="KW-1185">Reference proteome</keyword>
<dbReference type="AlphaFoldDB" id="A0A915AIM6"/>
<dbReference type="Proteomes" id="UP000887569">
    <property type="component" value="Unplaced"/>
</dbReference>
<feature type="compositionally biased region" description="Basic and acidic residues" evidence="1">
    <location>
        <begin position="225"/>
        <end position="247"/>
    </location>
</feature>
<protein>
    <submittedName>
        <fullName evidence="4">Uncharacterized protein</fullName>
    </submittedName>
</protein>
<feature type="compositionally biased region" description="Basic residues" evidence="1">
    <location>
        <begin position="373"/>
        <end position="382"/>
    </location>
</feature>
<accession>A0A915AIM6</accession>
<name>A0A915AIM6_PARUN</name>
<feature type="region of interest" description="Disordered" evidence="1">
    <location>
        <begin position="283"/>
        <end position="561"/>
    </location>
</feature>
<keyword evidence="2" id="KW-0472">Membrane</keyword>
<dbReference type="WBParaSite" id="PgR007_g211_t07">
    <property type="protein sequence ID" value="PgR007_g211_t07"/>
    <property type="gene ID" value="PgR007_g211"/>
</dbReference>
<feature type="compositionally biased region" description="Basic and acidic residues" evidence="1">
    <location>
        <begin position="383"/>
        <end position="426"/>
    </location>
</feature>
<feature type="compositionally biased region" description="Low complexity" evidence="1">
    <location>
        <begin position="550"/>
        <end position="561"/>
    </location>
</feature>
<evidence type="ECO:0000256" key="1">
    <source>
        <dbReference type="SAM" id="MobiDB-lite"/>
    </source>
</evidence>
<feature type="compositionally biased region" description="Polar residues" evidence="1">
    <location>
        <begin position="334"/>
        <end position="363"/>
    </location>
</feature>
<feature type="compositionally biased region" description="Basic and acidic residues" evidence="1">
    <location>
        <begin position="464"/>
        <end position="476"/>
    </location>
</feature>
<feature type="compositionally biased region" description="Polar residues" evidence="1">
    <location>
        <begin position="287"/>
        <end position="327"/>
    </location>
</feature>
<sequence length="561" mass="61601">MLHLKILSFIFSIHHCSLVILYFALLYHILLCAKKKNTKSDTTPIKKNDNVNGAKTFPVAGKNAALGEDDPDPTSRVPQLQGKVASHNDALAGFPSSQQQTNPLDLRVPPNDAEVDDKSLQSDDGVSTNLLNLPLATPAGLASATPFCGDKKIDNDKQNSVASTILLSISKQLIARPSDLKPGDGQGGMFHEEQTLDKLAQSAMQAEPGQIAEHADNVEKTGQVRKPEEGGEQIERNDQFGKKEQAQKLKKLEEKEKNRKLEQAEQAEVITEKKTAVIEQHVVPLDRTQSQKNEHSNSAPESSALQSSKIQFLSTQSASSQPALTQKSNKESSKASTQSTPDSDRSLNIFNIDANWSNFNMSEQKMLPQRKSQPSKRNKKSSKKQDNRRSIKGSEKLSTRSSKDSRRSGKFSRENNKSRAVQKEPRSGTILDQADAKQWSRAGSTPIEEASSQSSLAPQESEEMEQRSMAKEHEKMLPSTPQSRLASTERIRVSMREQSQTSAIMQSGNEMQPARPVKSKDSVDSTDGVASETHSDAPVGGFGSRRRRYAAASTSIAEFTL</sequence>
<feature type="region of interest" description="Disordered" evidence="1">
    <location>
        <begin position="91"/>
        <end position="122"/>
    </location>
</feature>
<evidence type="ECO:0000256" key="2">
    <source>
        <dbReference type="SAM" id="Phobius"/>
    </source>
</evidence>
<feature type="transmembrane region" description="Helical" evidence="2">
    <location>
        <begin position="6"/>
        <end position="30"/>
    </location>
</feature>
<reference evidence="4" key="1">
    <citation type="submission" date="2022-11" db="UniProtKB">
        <authorList>
            <consortium name="WormBaseParasite"/>
        </authorList>
    </citation>
    <scope>IDENTIFICATION</scope>
</reference>
<evidence type="ECO:0000313" key="3">
    <source>
        <dbReference type="Proteomes" id="UP000887569"/>
    </source>
</evidence>